<sequence length="308" mass="34512">RAKEPVVSVFMWGVNHTIGELMHVPPPGLLMPDDFKAYSKIKIDYHAFNKDNMPSHFKIKDYCPNVFRNIREQFGVDQSEYLTSLTSYEPEVDPSESSGASRLFVSFDRKFVIKGSTVQRQASEKEKTKELPTLKDNDFLDDNYKLMLPSDAKEQLMTLLKSDTGFLTRLHLMDYSLLVGIHDVEQGRREEAETAPPHTSDPDSGEDAQTPPDSPVASVAAFKPVATDVNLDDEFFGIASSPESPKKLIYFVGLVDILTYYGVKKRTASAAKSVKYGAEAENISTVKPEQYARRLLEFVNRNVSSAIA</sequence>
<evidence type="ECO:0000313" key="2">
    <source>
        <dbReference type="WBParaSite" id="PS1159_v2.g20495.t1"/>
    </source>
</evidence>
<organism evidence="1 2">
    <name type="scientific">Panagrolaimus sp. PS1159</name>
    <dbReference type="NCBI Taxonomy" id="55785"/>
    <lineage>
        <taxon>Eukaryota</taxon>
        <taxon>Metazoa</taxon>
        <taxon>Ecdysozoa</taxon>
        <taxon>Nematoda</taxon>
        <taxon>Chromadorea</taxon>
        <taxon>Rhabditida</taxon>
        <taxon>Tylenchina</taxon>
        <taxon>Panagrolaimomorpha</taxon>
        <taxon>Panagrolaimoidea</taxon>
        <taxon>Panagrolaimidae</taxon>
        <taxon>Panagrolaimus</taxon>
    </lineage>
</organism>
<dbReference type="Proteomes" id="UP000887580">
    <property type="component" value="Unplaced"/>
</dbReference>
<protein>
    <submittedName>
        <fullName evidence="2">PIPK domain-containing protein</fullName>
    </submittedName>
</protein>
<dbReference type="WBParaSite" id="PS1159_v2.g20495.t1">
    <property type="protein sequence ID" value="PS1159_v2.g20495.t1"/>
    <property type="gene ID" value="PS1159_v2.g20495"/>
</dbReference>
<evidence type="ECO:0000313" key="1">
    <source>
        <dbReference type="Proteomes" id="UP000887580"/>
    </source>
</evidence>
<proteinExistence type="predicted"/>
<accession>A0AC35FUF1</accession>
<reference evidence="2" key="1">
    <citation type="submission" date="2022-11" db="UniProtKB">
        <authorList>
            <consortium name="WormBaseParasite"/>
        </authorList>
    </citation>
    <scope>IDENTIFICATION</scope>
</reference>
<name>A0AC35FUF1_9BILA</name>